<organism evidence="3">
    <name type="scientific">Onchocerca flexuosa</name>
    <dbReference type="NCBI Taxonomy" id="387005"/>
    <lineage>
        <taxon>Eukaryota</taxon>
        <taxon>Metazoa</taxon>
        <taxon>Ecdysozoa</taxon>
        <taxon>Nematoda</taxon>
        <taxon>Chromadorea</taxon>
        <taxon>Rhabditida</taxon>
        <taxon>Spirurina</taxon>
        <taxon>Spiruromorpha</taxon>
        <taxon>Filarioidea</taxon>
        <taxon>Onchocercidae</taxon>
        <taxon>Onchocerca</taxon>
    </lineage>
</organism>
<dbReference type="WBParaSite" id="OFLC_0001080101-mRNA-1">
    <property type="protein sequence ID" value="OFLC_0001080101-mRNA-1"/>
    <property type="gene ID" value="OFLC_0001080101"/>
</dbReference>
<dbReference type="AlphaFoldDB" id="A0A183HTI9"/>
<protein>
    <submittedName>
        <fullName evidence="3">Ovule protein</fullName>
    </submittedName>
</protein>
<keyword evidence="2" id="KW-1185">Reference proteome</keyword>
<proteinExistence type="predicted"/>
<gene>
    <name evidence="1" type="ORF">OFLC_LOCUS10801</name>
</gene>
<evidence type="ECO:0000313" key="3">
    <source>
        <dbReference type="WBParaSite" id="OFLC_0001080101-mRNA-1"/>
    </source>
</evidence>
<dbReference type="EMBL" id="UZAJ01014830">
    <property type="protein sequence ID" value="VDO71430.1"/>
    <property type="molecule type" value="Genomic_DNA"/>
</dbReference>
<reference evidence="1 2" key="2">
    <citation type="submission" date="2018-11" db="EMBL/GenBank/DDBJ databases">
        <authorList>
            <consortium name="Pathogen Informatics"/>
        </authorList>
    </citation>
    <scope>NUCLEOTIDE SEQUENCE [LARGE SCALE GENOMIC DNA]</scope>
</reference>
<dbReference type="Proteomes" id="UP000267606">
    <property type="component" value="Unassembled WGS sequence"/>
</dbReference>
<reference evidence="3" key="1">
    <citation type="submission" date="2016-06" db="UniProtKB">
        <authorList>
            <consortium name="WormBaseParasite"/>
        </authorList>
    </citation>
    <scope>IDENTIFICATION</scope>
</reference>
<sequence length="58" mass="6999">MLMKRTLMKRRDARSISLLEVINRMKLRKNRMIMSDPCHPMLFHSIPLCFINEHGNHH</sequence>
<evidence type="ECO:0000313" key="2">
    <source>
        <dbReference type="Proteomes" id="UP000267606"/>
    </source>
</evidence>
<evidence type="ECO:0000313" key="1">
    <source>
        <dbReference type="EMBL" id="VDO71430.1"/>
    </source>
</evidence>
<name>A0A183HTI9_9BILA</name>
<accession>A0A183HTI9</accession>